<feature type="transmembrane region" description="Helical" evidence="1">
    <location>
        <begin position="211"/>
        <end position="241"/>
    </location>
</feature>
<evidence type="ECO:0000313" key="3">
    <source>
        <dbReference type="Proteomes" id="UP000587415"/>
    </source>
</evidence>
<comment type="caution">
    <text evidence="2">The sequence shown here is derived from an EMBL/GenBank/DDBJ whole genome shotgun (WGS) entry which is preliminary data.</text>
</comment>
<dbReference type="EMBL" id="JAATJM010000001">
    <property type="protein sequence ID" value="NJC39839.1"/>
    <property type="molecule type" value="Genomic_DNA"/>
</dbReference>
<keyword evidence="1" id="KW-1133">Transmembrane helix</keyword>
<gene>
    <name evidence="2" type="ORF">GGQ87_000097</name>
</gene>
<dbReference type="Proteomes" id="UP000587415">
    <property type="component" value="Unassembled WGS sequence"/>
</dbReference>
<dbReference type="RefSeq" id="WP_168044776.1">
    <property type="nucleotide sequence ID" value="NZ_JAATJM010000001.1"/>
</dbReference>
<evidence type="ECO:0000256" key="1">
    <source>
        <dbReference type="SAM" id="Phobius"/>
    </source>
</evidence>
<dbReference type="Pfam" id="PF06166">
    <property type="entry name" value="DUF979"/>
    <property type="match status" value="1"/>
</dbReference>
<feature type="transmembrane region" description="Helical" evidence="1">
    <location>
        <begin position="299"/>
        <end position="319"/>
    </location>
</feature>
<keyword evidence="1" id="KW-0472">Membrane</keyword>
<name>A0A7X5YHL0_9CAUL</name>
<organism evidence="2 3">
    <name type="scientific">Brevundimonas alba</name>
    <dbReference type="NCBI Taxonomy" id="74314"/>
    <lineage>
        <taxon>Bacteria</taxon>
        <taxon>Pseudomonadati</taxon>
        <taxon>Pseudomonadota</taxon>
        <taxon>Alphaproteobacteria</taxon>
        <taxon>Caulobacterales</taxon>
        <taxon>Caulobacteraceae</taxon>
        <taxon>Brevundimonas</taxon>
    </lineage>
</organism>
<keyword evidence="3" id="KW-1185">Reference proteome</keyword>
<feature type="transmembrane region" description="Helical" evidence="1">
    <location>
        <begin position="6"/>
        <end position="24"/>
    </location>
</feature>
<feature type="transmembrane region" description="Helical" evidence="1">
    <location>
        <begin position="57"/>
        <end position="73"/>
    </location>
</feature>
<keyword evidence="1" id="KW-0812">Transmembrane</keyword>
<accession>A0A7X5YHL0</accession>
<sequence>MITLDWVYIFAGLTFAGFSALTVLDRDHPRRFGTAAFWGLLAVSFLFGSYLGDLGNGLLVIALAVLAGFRLLGQSHPATTTPAERAASAAHRGNWLFLPALMIPLIAVLGVLVLEKVSVFGTPLFGAEQPTIIALGLAVTVALIMAMAWLRPPLLAPLQEGRRLMDSVGWAGILPQALAALGAVFVIAGVGDRIGELFATYLPLDHRFLAVLAYCLGMALFTFIMGNAFAAFPVMTAAVGLPLVVMQFGGNPAIVCAIGMLSGFCGTLATPMAANFNVVPAALLDLPDRDAPFNGVIRVQLPTAAALLAINTALMYLLAFRF</sequence>
<feature type="transmembrane region" description="Helical" evidence="1">
    <location>
        <begin position="94"/>
        <end position="112"/>
    </location>
</feature>
<feature type="transmembrane region" description="Helical" evidence="1">
    <location>
        <begin position="132"/>
        <end position="150"/>
    </location>
</feature>
<dbReference type="AlphaFoldDB" id="A0A7X5YHL0"/>
<feature type="transmembrane region" description="Helical" evidence="1">
    <location>
        <begin position="170"/>
        <end position="191"/>
    </location>
</feature>
<protein>
    <submittedName>
        <fullName evidence="2">Putative membrane protein</fullName>
    </submittedName>
</protein>
<reference evidence="2 3" key="1">
    <citation type="submission" date="2020-03" db="EMBL/GenBank/DDBJ databases">
        <title>Genomic Encyclopedia of Type Strains, Phase IV (KMG-IV): sequencing the most valuable type-strain genomes for metagenomic binning, comparative biology and taxonomic classification.</title>
        <authorList>
            <person name="Goeker M."/>
        </authorList>
    </citation>
    <scope>NUCLEOTIDE SEQUENCE [LARGE SCALE GENOMIC DNA]</scope>
    <source>
        <strain evidence="2 3">DSM 4736</strain>
    </source>
</reference>
<evidence type="ECO:0000313" key="2">
    <source>
        <dbReference type="EMBL" id="NJC39839.1"/>
    </source>
</evidence>
<dbReference type="InterPro" id="IPR009323">
    <property type="entry name" value="DUF979"/>
</dbReference>
<proteinExistence type="predicted"/>